<proteinExistence type="predicted"/>
<dbReference type="EMBL" id="KK794789">
    <property type="protein sequence ID" value="KDO36352.1"/>
    <property type="molecule type" value="Genomic_DNA"/>
</dbReference>
<evidence type="ECO:0000313" key="1">
    <source>
        <dbReference type="EMBL" id="KDO36352.1"/>
    </source>
</evidence>
<organism evidence="1 2">
    <name type="scientific">Citrus sinensis</name>
    <name type="common">Sweet orange</name>
    <name type="synonym">Citrus aurantium var. sinensis</name>
    <dbReference type="NCBI Taxonomy" id="2711"/>
    <lineage>
        <taxon>Eukaryota</taxon>
        <taxon>Viridiplantae</taxon>
        <taxon>Streptophyta</taxon>
        <taxon>Embryophyta</taxon>
        <taxon>Tracheophyta</taxon>
        <taxon>Spermatophyta</taxon>
        <taxon>Magnoliopsida</taxon>
        <taxon>eudicotyledons</taxon>
        <taxon>Gunneridae</taxon>
        <taxon>Pentapetalae</taxon>
        <taxon>rosids</taxon>
        <taxon>malvids</taxon>
        <taxon>Sapindales</taxon>
        <taxon>Rutaceae</taxon>
        <taxon>Aurantioideae</taxon>
        <taxon>Citrus</taxon>
    </lineage>
</organism>
<dbReference type="Proteomes" id="UP000027120">
    <property type="component" value="Unassembled WGS sequence"/>
</dbReference>
<name>A0A067DBF5_CITSI</name>
<protein>
    <submittedName>
        <fullName evidence="1">Uncharacterized protein</fullName>
    </submittedName>
</protein>
<accession>A0A067DBF5</accession>
<sequence length="96" mass="10884">MAVLRRGNRSSLNQNRRYGISRSYGLELGMGLLPYGIRPNEVRNLRVRILRVDPRVGKEPANKRESSYKDRGCNGLYPSPYCTLSISLSPSSKKEI</sequence>
<evidence type="ECO:0000313" key="2">
    <source>
        <dbReference type="Proteomes" id="UP000027120"/>
    </source>
</evidence>
<gene>
    <name evidence="1" type="ORF">CISIN_1g034372mg</name>
</gene>
<dbReference type="AlphaFoldDB" id="A0A067DBF5"/>
<reference evidence="1 2" key="1">
    <citation type="submission" date="2014-04" db="EMBL/GenBank/DDBJ databases">
        <authorList>
            <consortium name="International Citrus Genome Consortium"/>
            <person name="Gmitter F."/>
            <person name="Chen C."/>
            <person name="Farmerie W."/>
            <person name="Harkins T."/>
            <person name="Desany B."/>
            <person name="Mohiuddin M."/>
            <person name="Kodira C."/>
            <person name="Borodovsky M."/>
            <person name="Lomsadze A."/>
            <person name="Burns P."/>
            <person name="Jenkins J."/>
            <person name="Prochnik S."/>
            <person name="Shu S."/>
            <person name="Chapman J."/>
            <person name="Pitluck S."/>
            <person name="Schmutz J."/>
            <person name="Rokhsar D."/>
        </authorList>
    </citation>
    <scope>NUCLEOTIDE SEQUENCE</scope>
</reference>
<keyword evidence="2" id="KW-1185">Reference proteome</keyword>